<dbReference type="PANTHER" id="PTHR23282:SF142">
    <property type="entry name" value="MAM DOMAIN-CONTAINING PROTEIN"/>
    <property type="match status" value="1"/>
</dbReference>
<name>A0A8S2SU28_9BILA</name>
<protein>
    <recommendedName>
        <fullName evidence="1">MAM domain-containing protein</fullName>
    </recommendedName>
</protein>
<gene>
    <name evidence="2" type="ORF">GIL414_LOCUS23706</name>
</gene>
<dbReference type="Proteomes" id="UP000681720">
    <property type="component" value="Unassembled WGS sequence"/>
</dbReference>
<evidence type="ECO:0000313" key="2">
    <source>
        <dbReference type="EMBL" id="CAF4251252.1"/>
    </source>
</evidence>
<dbReference type="InterPro" id="IPR000998">
    <property type="entry name" value="MAM_dom"/>
</dbReference>
<dbReference type="PANTHER" id="PTHR23282">
    <property type="entry name" value="APICAL ENDOSOMAL GLYCOPROTEIN PRECURSOR"/>
    <property type="match status" value="1"/>
</dbReference>
<evidence type="ECO:0000259" key="1">
    <source>
        <dbReference type="PROSITE" id="PS50060"/>
    </source>
</evidence>
<feature type="non-terminal residue" evidence="2">
    <location>
        <position position="86"/>
    </location>
</feature>
<dbReference type="CDD" id="cd06263">
    <property type="entry name" value="MAM"/>
    <property type="match status" value="1"/>
</dbReference>
<accession>A0A8S2SU28</accession>
<proteinExistence type="predicted"/>
<evidence type="ECO:0000313" key="3">
    <source>
        <dbReference type="Proteomes" id="UP000681720"/>
    </source>
</evidence>
<sequence length="86" mass="9851">KPGDRARLRSLIFDGTNGDAKCFRFWFHMYGDSIGTLNVYVFDGAYKRIWSLSGNRGNNWYEGQVSYISSVPYQIIIEAIAGKDYL</sequence>
<dbReference type="InterPro" id="IPR013320">
    <property type="entry name" value="ConA-like_dom_sf"/>
</dbReference>
<dbReference type="AlphaFoldDB" id="A0A8S2SU28"/>
<organism evidence="2 3">
    <name type="scientific">Rotaria magnacalcarata</name>
    <dbReference type="NCBI Taxonomy" id="392030"/>
    <lineage>
        <taxon>Eukaryota</taxon>
        <taxon>Metazoa</taxon>
        <taxon>Spiralia</taxon>
        <taxon>Gnathifera</taxon>
        <taxon>Rotifera</taxon>
        <taxon>Eurotatoria</taxon>
        <taxon>Bdelloidea</taxon>
        <taxon>Philodinida</taxon>
        <taxon>Philodinidae</taxon>
        <taxon>Rotaria</taxon>
    </lineage>
</organism>
<dbReference type="SUPFAM" id="SSF49899">
    <property type="entry name" value="Concanavalin A-like lectins/glucanases"/>
    <property type="match status" value="1"/>
</dbReference>
<feature type="domain" description="MAM" evidence="1">
    <location>
        <begin position="1"/>
        <end position="86"/>
    </location>
</feature>
<dbReference type="Gene3D" id="2.60.120.200">
    <property type="match status" value="1"/>
</dbReference>
<feature type="non-terminal residue" evidence="2">
    <location>
        <position position="1"/>
    </location>
</feature>
<dbReference type="GO" id="GO:0016020">
    <property type="term" value="C:membrane"/>
    <property type="evidence" value="ECO:0007669"/>
    <property type="project" value="InterPro"/>
</dbReference>
<dbReference type="EMBL" id="CAJOBJ010027210">
    <property type="protein sequence ID" value="CAF4251252.1"/>
    <property type="molecule type" value="Genomic_DNA"/>
</dbReference>
<dbReference type="InterPro" id="IPR051560">
    <property type="entry name" value="MAM_domain-containing"/>
</dbReference>
<comment type="caution">
    <text evidence="2">The sequence shown here is derived from an EMBL/GenBank/DDBJ whole genome shotgun (WGS) entry which is preliminary data.</text>
</comment>
<reference evidence="2" key="1">
    <citation type="submission" date="2021-02" db="EMBL/GenBank/DDBJ databases">
        <authorList>
            <person name="Nowell W R."/>
        </authorList>
    </citation>
    <scope>NUCLEOTIDE SEQUENCE</scope>
</reference>
<dbReference type="Pfam" id="PF00629">
    <property type="entry name" value="MAM"/>
    <property type="match status" value="1"/>
</dbReference>
<dbReference type="PROSITE" id="PS50060">
    <property type="entry name" value="MAM_2"/>
    <property type="match status" value="1"/>
</dbReference>